<keyword evidence="2" id="KW-0285">Flavoprotein</keyword>
<dbReference type="InterPro" id="IPR050493">
    <property type="entry name" value="FAD-dep_Monooxygenase_BioMet"/>
</dbReference>
<dbReference type="Pfam" id="PF01494">
    <property type="entry name" value="FAD_binding_3"/>
    <property type="match status" value="1"/>
</dbReference>
<dbReference type="InterPro" id="IPR002938">
    <property type="entry name" value="FAD-bd"/>
</dbReference>
<evidence type="ECO:0000256" key="4">
    <source>
        <dbReference type="ARBA" id="ARBA00023002"/>
    </source>
</evidence>
<dbReference type="FunFam" id="3.50.50.60:FF:000115">
    <property type="entry name" value="Salicylate hydroxylase, putative"/>
    <property type="match status" value="1"/>
</dbReference>
<dbReference type="AlphaFoldDB" id="A0A8J5QFS0"/>
<evidence type="ECO:0000256" key="1">
    <source>
        <dbReference type="ARBA" id="ARBA00007992"/>
    </source>
</evidence>
<accession>A0A8J5QFS0</accession>
<evidence type="ECO:0000259" key="7">
    <source>
        <dbReference type="Pfam" id="PF01494"/>
    </source>
</evidence>
<feature type="domain" description="FAD-binding" evidence="7">
    <location>
        <begin position="18"/>
        <end position="368"/>
    </location>
</feature>
<keyword evidence="9" id="KW-1185">Reference proteome</keyword>
<evidence type="ECO:0000313" key="8">
    <source>
        <dbReference type="EMBL" id="KAG7660341.1"/>
    </source>
</evidence>
<protein>
    <recommendedName>
        <fullName evidence="7">FAD-binding domain-containing protein</fullName>
    </recommendedName>
</protein>
<dbReference type="GO" id="GO:0071949">
    <property type="term" value="F:FAD binding"/>
    <property type="evidence" value="ECO:0007669"/>
    <property type="project" value="InterPro"/>
</dbReference>
<dbReference type="GeneID" id="73472950"/>
<sequence length="450" mass="50181">MPEIPKHTLPRAPIELTFIIVGAGLGGVSAAIGLKLAGHKVLLLEAAKELGEVGAGIQIPPPSIKVLNAFGVLKEVEDVSIFPNDILVRRWNTGDLISQQNLVPYTLDKYNGHYLHIHRADYHAALVKRAYEVGVEVHLSARVVSVDFDNSTCVTDSGKTFSGDVIVGYDGVKSQLRSLILGKEDLAYNTGDLAYRALVDVEEMKPYPELESLWKRPDITFWWGPSMHIVLYFLQGGKTCNVVVLGPDTLPEDVMIAEASKEELLDIVKDWDPTLSTLFKLIHTTAKWRLQNSRELATWTHATGNCIILGDASHATLPYLASGASQAIEDATVLAGLFARIEDKSQIHELLELTESMRKWRTTQVVQGSTNCQNIYHMVDGEGQVARDAKMAMDPPVHGCPNRFADPVFQDFLWGYDAFEEVERGWKEYKEGKKVTYTYEKLYENEELLL</sequence>
<dbReference type="EMBL" id="JAGSYN010000326">
    <property type="protein sequence ID" value="KAG7660341.1"/>
    <property type="molecule type" value="Genomic_DNA"/>
</dbReference>
<dbReference type="PANTHER" id="PTHR13789">
    <property type="entry name" value="MONOOXYGENASE"/>
    <property type="match status" value="1"/>
</dbReference>
<keyword evidence="6" id="KW-0812">Transmembrane</keyword>
<keyword evidence="3" id="KW-0274">FAD</keyword>
<dbReference type="Proteomes" id="UP000694255">
    <property type="component" value="Unassembled WGS sequence"/>
</dbReference>
<name>A0A8J5QFS0_9ASCO</name>
<gene>
    <name evidence="8" type="ORF">J8A68_006151</name>
</gene>
<proteinExistence type="inferred from homology"/>
<evidence type="ECO:0000256" key="3">
    <source>
        <dbReference type="ARBA" id="ARBA00022827"/>
    </source>
</evidence>
<dbReference type="PANTHER" id="PTHR13789:SF147">
    <property type="entry name" value="PUTATIVE (AFU_ORTHOLOGUE AFUA_2G01950)-RELATED"/>
    <property type="match status" value="1"/>
</dbReference>
<comment type="similarity">
    <text evidence="1">Belongs to the paxM FAD-dependent monooxygenase family.</text>
</comment>
<keyword evidence="5" id="KW-0503">Monooxygenase</keyword>
<evidence type="ECO:0000313" key="9">
    <source>
        <dbReference type="Proteomes" id="UP000694255"/>
    </source>
</evidence>
<evidence type="ECO:0000256" key="2">
    <source>
        <dbReference type="ARBA" id="ARBA00022630"/>
    </source>
</evidence>
<organism evidence="8 9">
    <name type="scientific">[Candida] subhashii</name>
    <dbReference type="NCBI Taxonomy" id="561895"/>
    <lineage>
        <taxon>Eukaryota</taxon>
        <taxon>Fungi</taxon>
        <taxon>Dikarya</taxon>
        <taxon>Ascomycota</taxon>
        <taxon>Saccharomycotina</taxon>
        <taxon>Pichiomycetes</taxon>
        <taxon>Debaryomycetaceae</taxon>
        <taxon>Spathaspora</taxon>
    </lineage>
</organism>
<reference evidence="8 9" key="1">
    <citation type="journal article" date="2021" name="DNA Res.">
        <title>Genome analysis of Candida subhashii reveals its hybrid nature and dual mitochondrial genome conformations.</title>
        <authorList>
            <person name="Mixao V."/>
            <person name="Hegedusova E."/>
            <person name="Saus E."/>
            <person name="Pryszcz L.P."/>
            <person name="Cillingova A."/>
            <person name="Nosek J."/>
            <person name="Gabaldon T."/>
        </authorList>
    </citation>
    <scope>NUCLEOTIDE SEQUENCE [LARGE SCALE GENOMIC DNA]</scope>
    <source>
        <strain evidence="8 9">CBS 10753</strain>
    </source>
</reference>
<dbReference type="GO" id="GO:0004497">
    <property type="term" value="F:monooxygenase activity"/>
    <property type="evidence" value="ECO:0007669"/>
    <property type="project" value="UniProtKB-KW"/>
</dbReference>
<dbReference type="RefSeq" id="XP_049260575.1">
    <property type="nucleotide sequence ID" value="XM_049410291.1"/>
</dbReference>
<evidence type="ECO:0000256" key="5">
    <source>
        <dbReference type="ARBA" id="ARBA00023033"/>
    </source>
</evidence>
<keyword evidence="6" id="KW-0472">Membrane</keyword>
<keyword evidence="6" id="KW-1133">Transmembrane helix</keyword>
<comment type="caution">
    <text evidence="8">The sequence shown here is derived from an EMBL/GenBank/DDBJ whole genome shotgun (WGS) entry which is preliminary data.</text>
</comment>
<dbReference type="OrthoDB" id="16820at2759"/>
<evidence type="ECO:0000256" key="6">
    <source>
        <dbReference type="SAM" id="Phobius"/>
    </source>
</evidence>
<feature type="transmembrane region" description="Helical" evidence="6">
    <location>
        <begin position="12"/>
        <end position="34"/>
    </location>
</feature>
<keyword evidence="4" id="KW-0560">Oxidoreductase</keyword>